<protein>
    <submittedName>
        <fullName evidence="2">Uncharacterized protein</fullName>
    </submittedName>
</protein>
<accession>G0S4Y1</accession>
<dbReference type="AlphaFoldDB" id="G0S4Y1"/>
<keyword evidence="3" id="KW-1185">Reference proteome</keyword>
<sequence length="383" mass="42752">MMGPQQTFSRALVVIMAILLIIILMPTARVSAAPNYRVPAHYSGEAQKLADPTYGPIPGQSDHYNYYWGIERPFPGNITDPIFPTENGPPAPNDYTWQNLLSAEWVIFEFYQQGVETFTDEDFIKAGLPNNTRRRLMEIRNNEAGHLRIFQNQISPRSIKPGPCKYKFPLDDPIKYLAFMTVLEISSMVFLTGLVQQPELNVHKSAMVAIAATEARHETWALLDIWKENPFGGPTDTMFPYANQILYTTNAIIVPGSCPPENPEYPRPHQRLPFLSAAKDTKSLAPGSVVRLNFTDPNNQPHFHPGIQYYAVFFHGLLNISMPIDTKHWPKKDIAITIPPEFETKGVIVALVANTPGAPTFDTVVAGPAVILNQPVHLGPALL</sequence>
<dbReference type="InterPro" id="IPR009078">
    <property type="entry name" value="Ferritin-like_SF"/>
</dbReference>
<dbReference type="SUPFAM" id="SSF47240">
    <property type="entry name" value="Ferritin-like"/>
    <property type="match status" value="1"/>
</dbReference>
<dbReference type="KEGG" id="cthr:CTHT_0032070"/>
<dbReference type="Proteomes" id="UP000008066">
    <property type="component" value="Unassembled WGS sequence"/>
</dbReference>
<feature type="chain" id="PRO_5003409318" evidence="1">
    <location>
        <begin position="33"/>
        <end position="383"/>
    </location>
</feature>
<reference evidence="2 3" key="1">
    <citation type="journal article" date="2011" name="Cell">
        <title>Insight into structure and assembly of the nuclear pore complex by utilizing the genome of a eukaryotic thermophile.</title>
        <authorList>
            <person name="Amlacher S."/>
            <person name="Sarges P."/>
            <person name="Flemming D."/>
            <person name="van Noort V."/>
            <person name="Kunze R."/>
            <person name="Devos D.P."/>
            <person name="Arumugam M."/>
            <person name="Bork P."/>
            <person name="Hurt E."/>
        </authorList>
    </citation>
    <scope>NUCLEOTIDE SEQUENCE [LARGE SCALE GENOMIC DNA]</scope>
    <source>
        <strain evidence="3">DSM 1495 / CBS 144.50 / IMI 039719</strain>
    </source>
</reference>
<evidence type="ECO:0000256" key="1">
    <source>
        <dbReference type="SAM" id="SignalP"/>
    </source>
</evidence>
<dbReference type="Pfam" id="PF13668">
    <property type="entry name" value="Ferritin_2"/>
    <property type="match status" value="1"/>
</dbReference>
<keyword evidence="1" id="KW-0732">Signal</keyword>
<dbReference type="RefSeq" id="XP_006693648.1">
    <property type="nucleotide sequence ID" value="XM_006693585.1"/>
</dbReference>
<dbReference type="GeneID" id="18257245"/>
<evidence type="ECO:0000313" key="3">
    <source>
        <dbReference type="Proteomes" id="UP000008066"/>
    </source>
</evidence>
<dbReference type="OrthoDB" id="1001765at2759"/>
<name>G0S4Y1_CHATD</name>
<dbReference type="EMBL" id="GL988041">
    <property type="protein sequence ID" value="EGS21352.1"/>
    <property type="molecule type" value="Genomic_DNA"/>
</dbReference>
<dbReference type="CDD" id="cd00657">
    <property type="entry name" value="Ferritin_like"/>
    <property type="match status" value="1"/>
</dbReference>
<proteinExistence type="predicted"/>
<dbReference type="HOGENOM" id="CLU_029630_5_0_1"/>
<dbReference type="OMA" id="ARHETWA"/>
<feature type="signal peptide" evidence="1">
    <location>
        <begin position="1"/>
        <end position="32"/>
    </location>
</feature>
<gene>
    <name evidence="2" type="ORF">CTHT_0032070</name>
</gene>
<dbReference type="eggNOG" id="ENOG502SKAN">
    <property type="taxonomic scope" value="Eukaryota"/>
</dbReference>
<organism evidence="3">
    <name type="scientific">Chaetomium thermophilum (strain DSM 1495 / CBS 144.50 / IMI 039719)</name>
    <name type="common">Thermochaetoides thermophila</name>
    <dbReference type="NCBI Taxonomy" id="759272"/>
    <lineage>
        <taxon>Eukaryota</taxon>
        <taxon>Fungi</taxon>
        <taxon>Dikarya</taxon>
        <taxon>Ascomycota</taxon>
        <taxon>Pezizomycotina</taxon>
        <taxon>Sordariomycetes</taxon>
        <taxon>Sordariomycetidae</taxon>
        <taxon>Sordariales</taxon>
        <taxon>Chaetomiaceae</taxon>
        <taxon>Thermochaetoides</taxon>
    </lineage>
</organism>
<evidence type="ECO:0000313" key="2">
    <source>
        <dbReference type="EMBL" id="EGS21352.1"/>
    </source>
</evidence>